<keyword evidence="2" id="KW-0732">Signal</keyword>
<evidence type="ECO:0000256" key="2">
    <source>
        <dbReference type="SAM" id="SignalP"/>
    </source>
</evidence>
<protein>
    <recommendedName>
        <fullName evidence="3">DUF4124 domain-containing protein</fullName>
    </recommendedName>
</protein>
<keyword evidence="5" id="KW-1185">Reference proteome</keyword>
<feature type="chain" id="PRO_5026735740" description="DUF4124 domain-containing protein" evidence="2">
    <location>
        <begin position="24"/>
        <end position="133"/>
    </location>
</feature>
<dbReference type="KEGG" id="upl:DSM104440_03687"/>
<dbReference type="EMBL" id="CP053073">
    <property type="protein sequence ID" value="QJR16851.1"/>
    <property type="molecule type" value="Genomic_DNA"/>
</dbReference>
<feature type="signal peptide" evidence="2">
    <location>
        <begin position="1"/>
        <end position="23"/>
    </location>
</feature>
<evidence type="ECO:0000313" key="5">
    <source>
        <dbReference type="Proteomes" id="UP000503096"/>
    </source>
</evidence>
<gene>
    <name evidence="4" type="ORF">DSM104440_03687</name>
</gene>
<sequence length="133" mass="14966">MKTSGWRVVATAAGLLACAQAGAEVYKCRANDGSLTYQQSPCGFTDEALRSNIPSDFPPPNVEERNRILEREQQLFQRLEAQRDRLSAESIARISRPDPVIVAPEPPSYSVAWAGYGYPRMRRPNSPYFGYRR</sequence>
<accession>A0A6M4HBA5</accession>
<keyword evidence="1" id="KW-0175">Coiled coil</keyword>
<evidence type="ECO:0000256" key="1">
    <source>
        <dbReference type="SAM" id="Coils"/>
    </source>
</evidence>
<reference evidence="4 5" key="1">
    <citation type="submission" date="2020-04" db="EMBL/GenBank/DDBJ databases">
        <title>Usitatibacter rugosus gen. nov., sp. nov. and Usitatibacter palustris sp. nov., novel members of Usitatibacteraceae fam. nov. within the order Nitrosomonadales isolated from soil.</title>
        <authorList>
            <person name="Huber K.J."/>
            <person name="Neumann-Schaal M."/>
            <person name="Geppert A."/>
            <person name="Luckner M."/>
            <person name="Wanner G."/>
            <person name="Overmann J."/>
        </authorList>
    </citation>
    <scope>NUCLEOTIDE SEQUENCE [LARGE SCALE GENOMIC DNA]</scope>
    <source>
        <strain evidence="4 5">Swamp67</strain>
    </source>
</reference>
<dbReference type="RefSeq" id="WP_171165327.1">
    <property type="nucleotide sequence ID" value="NZ_CP053073.1"/>
</dbReference>
<dbReference type="Pfam" id="PF13511">
    <property type="entry name" value="DUF4124"/>
    <property type="match status" value="1"/>
</dbReference>
<dbReference type="InParanoid" id="A0A6M4HBA5"/>
<feature type="coiled-coil region" evidence="1">
    <location>
        <begin position="62"/>
        <end position="89"/>
    </location>
</feature>
<evidence type="ECO:0000313" key="4">
    <source>
        <dbReference type="EMBL" id="QJR16851.1"/>
    </source>
</evidence>
<evidence type="ECO:0000259" key="3">
    <source>
        <dbReference type="Pfam" id="PF13511"/>
    </source>
</evidence>
<organism evidence="4 5">
    <name type="scientific">Usitatibacter palustris</name>
    <dbReference type="NCBI Taxonomy" id="2732487"/>
    <lineage>
        <taxon>Bacteria</taxon>
        <taxon>Pseudomonadati</taxon>
        <taxon>Pseudomonadota</taxon>
        <taxon>Betaproteobacteria</taxon>
        <taxon>Nitrosomonadales</taxon>
        <taxon>Usitatibacteraceae</taxon>
        <taxon>Usitatibacter</taxon>
    </lineage>
</organism>
<dbReference type="Proteomes" id="UP000503096">
    <property type="component" value="Chromosome"/>
</dbReference>
<name>A0A6M4HBA5_9PROT</name>
<feature type="domain" description="DUF4124" evidence="3">
    <location>
        <begin position="15"/>
        <end position="61"/>
    </location>
</feature>
<dbReference type="InterPro" id="IPR025392">
    <property type="entry name" value="DUF4124"/>
</dbReference>
<dbReference type="PROSITE" id="PS51257">
    <property type="entry name" value="PROKAR_LIPOPROTEIN"/>
    <property type="match status" value="1"/>
</dbReference>
<proteinExistence type="predicted"/>
<dbReference type="AlphaFoldDB" id="A0A6M4HBA5"/>